<dbReference type="InterPro" id="IPR045888">
    <property type="entry name" value="Erv"/>
</dbReference>
<evidence type="ECO:0000256" key="5">
    <source>
        <dbReference type="SAM" id="Phobius"/>
    </source>
</evidence>
<evidence type="ECO:0000259" key="7">
    <source>
        <dbReference type="Pfam" id="PF13850"/>
    </source>
</evidence>
<dbReference type="GO" id="GO:0030134">
    <property type="term" value="C:COPII-coated ER to Golgi transport vesicle"/>
    <property type="evidence" value="ECO:0007669"/>
    <property type="project" value="TreeGrafter"/>
</dbReference>
<feature type="domain" description="Endoplasmic reticulum vesicle transporter N-terminal" evidence="7">
    <location>
        <begin position="8"/>
        <end position="50"/>
    </location>
</feature>
<gene>
    <name evidence="8" type="ORF">DKX38_002475</name>
</gene>
<evidence type="ECO:0000256" key="3">
    <source>
        <dbReference type="ARBA" id="ARBA00022989"/>
    </source>
</evidence>
<evidence type="ECO:0000256" key="1">
    <source>
        <dbReference type="ARBA" id="ARBA00004370"/>
    </source>
</evidence>
<dbReference type="GO" id="GO:0016020">
    <property type="term" value="C:membrane"/>
    <property type="evidence" value="ECO:0007669"/>
    <property type="project" value="UniProtKB-SubCell"/>
</dbReference>
<proteinExistence type="predicted"/>
<dbReference type="Pfam" id="PF07970">
    <property type="entry name" value="COPIIcoated_ERV"/>
    <property type="match status" value="3"/>
</dbReference>
<dbReference type="GO" id="GO:0005783">
    <property type="term" value="C:endoplasmic reticulum"/>
    <property type="evidence" value="ECO:0007669"/>
    <property type="project" value="TreeGrafter"/>
</dbReference>
<evidence type="ECO:0000256" key="4">
    <source>
        <dbReference type="ARBA" id="ARBA00023136"/>
    </source>
</evidence>
<dbReference type="EMBL" id="VDCV01000002">
    <property type="protein sequence ID" value="KAB5568682.1"/>
    <property type="molecule type" value="Genomic_DNA"/>
</dbReference>
<dbReference type="Pfam" id="PF13850">
    <property type="entry name" value="ERGIC_N"/>
    <property type="match status" value="1"/>
</dbReference>
<evidence type="ECO:0008006" key="10">
    <source>
        <dbReference type="Google" id="ProtNLM"/>
    </source>
</evidence>
<reference evidence="9" key="1">
    <citation type="journal article" date="2019" name="Gigascience">
        <title>De novo genome assembly of the endangered Acer yangbiense, a plant species with extremely small populations endemic to Yunnan Province, China.</title>
        <authorList>
            <person name="Yang J."/>
            <person name="Wariss H.M."/>
            <person name="Tao L."/>
            <person name="Zhang R."/>
            <person name="Yun Q."/>
            <person name="Hollingsworth P."/>
            <person name="Dao Z."/>
            <person name="Luo G."/>
            <person name="Guo H."/>
            <person name="Ma Y."/>
            <person name="Sun W."/>
        </authorList>
    </citation>
    <scope>NUCLEOTIDE SEQUENCE [LARGE SCALE GENOMIC DNA]</scope>
    <source>
        <strain evidence="9">cv. br00</strain>
    </source>
</reference>
<comment type="subcellular location">
    <subcellularLocation>
        <location evidence="1">Membrane</location>
    </subcellularLocation>
</comment>
<feature type="transmembrane region" description="Helical" evidence="5">
    <location>
        <begin position="21"/>
        <end position="44"/>
    </location>
</feature>
<dbReference type="Proteomes" id="UP000326939">
    <property type="component" value="Chromosome 2"/>
</dbReference>
<name>A0A5N5NMY4_9ROSI</name>
<dbReference type="PANTHER" id="PTHR10984">
    <property type="entry name" value="ENDOPLASMIC RETICULUM-GOLGI INTERMEDIATE COMPARTMENT PROTEIN"/>
    <property type="match status" value="1"/>
</dbReference>
<evidence type="ECO:0000256" key="2">
    <source>
        <dbReference type="ARBA" id="ARBA00022692"/>
    </source>
</evidence>
<keyword evidence="4 5" id="KW-0472">Membrane</keyword>
<dbReference type="AlphaFoldDB" id="A0A5N5NMY4"/>
<keyword evidence="2 5" id="KW-0812">Transmembrane</keyword>
<organism evidence="8 9">
    <name type="scientific">Salix brachista</name>
    <dbReference type="NCBI Taxonomy" id="2182728"/>
    <lineage>
        <taxon>Eukaryota</taxon>
        <taxon>Viridiplantae</taxon>
        <taxon>Streptophyta</taxon>
        <taxon>Embryophyta</taxon>
        <taxon>Tracheophyta</taxon>
        <taxon>Spermatophyta</taxon>
        <taxon>Magnoliopsida</taxon>
        <taxon>eudicotyledons</taxon>
        <taxon>Gunneridae</taxon>
        <taxon>Pentapetalae</taxon>
        <taxon>rosids</taxon>
        <taxon>fabids</taxon>
        <taxon>Malpighiales</taxon>
        <taxon>Salicaceae</taxon>
        <taxon>Saliceae</taxon>
        <taxon>Salix</taxon>
    </lineage>
</organism>
<evidence type="ECO:0000313" key="8">
    <source>
        <dbReference type="EMBL" id="KAB5568682.1"/>
    </source>
</evidence>
<keyword evidence="9" id="KW-1185">Reference proteome</keyword>
<dbReference type="PANTHER" id="PTHR10984:SF82">
    <property type="entry name" value="ENDOPLASMIC RETICULUM VESICLE TRANSPORTER PROTEIN"/>
    <property type="match status" value="1"/>
</dbReference>
<evidence type="ECO:0000259" key="6">
    <source>
        <dbReference type="Pfam" id="PF07970"/>
    </source>
</evidence>
<protein>
    <recommendedName>
        <fullName evidence="10">Endoplasmic reticulum vesicle transporter C-terminal domain-containing protein</fullName>
    </recommendedName>
</protein>
<dbReference type="InterPro" id="IPR012936">
    <property type="entry name" value="Erv_C"/>
</dbReference>
<dbReference type="InterPro" id="IPR039542">
    <property type="entry name" value="Erv_N"/>
</dbReference>
<feature type="domain" description="Endoplasmic reticulum vesicle transporter C-terminal" evidence="6">
    <location>
        <begin position="163"/>
        <end position="228"/>
    </location>
</feature>
<keyword evidence="3 5" id="KW-1133">Transmembrane helix</keyword>
<feature type="domain" description="Endoplasmic reticulum vesicle transporter C-terminal" evidence="6">
    <location>
        <begin position="248"/>
        <end position="288"/>
    </location>
</feature>
<sequence>MDGLMSKLRKLDAYPKVNEDFYSRTLSGGVITIASSIVMFLLFFSELRMSTTATPLALPNISDSFSCLAQIEKSLQRHGGRLEHNETYCGSCYGAETSAEDCCHSCEEVLEAYRKKGWAMTNPEFNGPIRKNKLYECLISNYNIHAFICFNPGLALCFACNIQCKREGFLQRIEDEEGEGCNIYGLLEANKVAGNLHFSPGKSFQQSGVHVHDLLAFKKDSFNVSHDLLLGLSLHMEYQSLILGADIGRHQSLPGVFFFYDLSPIKVTFTEEHISFLHFLTNVCAIVGVLDESLVFVHQVSCSALLQLSSYYSPPFSQVLNNARTGYWP</sequence>
<accession>A0A5N5NMY4</accession>
<comment type="caution">
    <text evidence="8">The sequence shown here is derived from an EMBL/GenBank/DDBJ whole genome shotgun (WGS) entry which is preliminary data.</text>
</comment>
<evidence type="ECO:0000313" key="9">
    <source>
        <dbReference type="Proteomes" id="UP000326939"/>
    </source>
</evidence>
<feature type="domain" description="Endoplasmic reticulum vesicle transporter C-terminal" evidence="6">
    <location>
        <begin position="92"/>
        <end position="124"/>
    </location>
</feature>